<feature type="region of interest" description="Disordered" evidence="1">
    <location>
        <begin position="73"/>
        <end position="93"/>
    </location>
</feature>
<evidence type="ECO:0000313" key="2">
    <source>
        <dbReference type="EMBL" id="SCM73150.1"/>
    </source>
</evidence>
<gene>
    <name evidence="2" type="ORF">KL86DES1_21076</name>
</gene>
<feature type="compositionally biased region" description="Pro residues" evidence="1">
    <location>
        <begin position="1"/>
        <end position="12"/>
    </location>
</feature>
<sequence length="93" mass="10313">MWDLNPLPPGPAPNISNGAASLAGLIPRPSQAIPGLEQISMEALIKEPSRNAQVFRLARRDLFLKQEWTLPSSTVSKKGKQRRQTEYISVSPY</sequence>
<proteinExistence type="predicted"/>
<reference evidence="2" key="1">
    <citation type="submission" date="2016-08" db="EMBL/GenBank/DDBJ databases">
        <authorList>
            <person name="Seilhamer J.J."/>
        </authorList>
    </citation>
    <scope>NUCLEOTIDE SEQUENCE</scope>
    <source>
        <strain evidence="2">86-1</strain>
    </source>
</reference>
<feature type="region of interest" description="Disordered" evidence="1">
    <location>
        <begin position="1"/>
        <end position="21"/>
    </location>
</feature>
<evidence type="ECO:0000256" key="1">
    <source>
        <dbReference type="SAM" id="MobiDB-lite"/>
    </source>
</evidence>
<dbReference type="AlphaFoldDB" id="A0A212L6J8"/>
<name>A0A212L6J8_9BACT</name>
<dbReference type="EMBL" id="FMJC01000002">
    <property type="protein sequence ID" value="SCM73150.1"/>
    <property type="molecule type" value="Genomic_DNA"/>
</dbReference>
<organism evidence="2">
    <name type="scientific">uncultured Desulfovibrio sp</name>
    <dbReference type="NCBI Taxonomy" id="167968"/>
    <lineage>
        <taxon>Bacteria</taxon>
        <taxon>Pseudomonadati</taxon>
        <taxon>Thermodesulfobacteriota</taxon>
        <taxon>Desulfovibrionia</taxon>
        <taxon>Desulfovibrionales</taxon>
        <taxon>Desulfovibrionaceae</taxon>
        <taxon>Desulfovibrio</taxon>
        <taxon>environmental samples</taxon>
    </lineage>
</organism>
<accession>A0A212L6J8</accession>
<protein>
    <submittedName>
        <fullName evidence="2">Uncharacterized protein</fullName>
    </submittedName>
</protein>